<feature type="non-terminal residue" evidence="1">
    <location>
        <position position="1"/>
    </location>
</feature>
<sequence>LEAIILDEARVCLIELDLLNGHDLDGGIRHTPKFLPSSRATAARTRLVGQEGCFWVSCATRVVALVTSLARNARGGRGSGVEQAVAGIMYIGWERRGFAE</sequence>
<protein>
    <submittedName>
        <fullName evidence="1">Uncharacterized protein</fullName>
    </submittedName>
</protein>
<comment type="caution">
    <text evidence="1">The sequence shown here is derived from an EMBL/GenBank/DDBJ whole genome shotgun (WGS) entry which is preliminary data.</text>
</comment>
<name>A0A699QJJ5_TANCI</name>
<evidence type="ECO:0000313" key="1">
    <source>
        <dbReference type="EMBL" id="GFC70483.1"/>
    </source>
</evidence>
<gene>
    <name evidence="1" type="ORF">Tci_842453</name>
</gene>
<reference evidence="1" key="1">
    <citation type="journal article" date="2019" name="Sci. Rep.">
        <title>Draft genome of Tanacetum cinerariifolium, the natural source of mosquito coil.</title>
        <authorList>
            <person name="Yamashiro T."/>
            <person name="Shiraishi A."/>
            <person name="Satake H."/>
            <person name="Nakayama K."/>
        </authorList>
    </citation>
    <scope>NUCLEOTIDE SEQUENCE</scope>
</reference>
<organism evidence="1">
    <name type="scientific">Tanacetum cinerariifolium</name>
    <name type="common">Dalmatian daisy</name>
    <name type="synonym">Chrysanthemum cinerariifolium</name>
    <dbReference type="NCBI Taxonomy" id="118510"/>
    <lineage>
        <taxon>Eukaryota</taxon>
        <taxon>Viridiplantae</taxon>
        <taxon>Streptophyta</taxon>
        <taxon>Embryophyta</taxon>
        <taxon>Tracheophyta</taxon>
        <taxon>Spermatophyta</taxon>
        <taxon>Magnoliopsida</taxon>
        <taxon>eudicotyledons</taxon>
        <taxon>Gunneridae</taxon>
        <taxon>Pentapetalae</taxon>
        <taxon>asterids</taxon>
        <taxon>campanulids</taxon>
        <taxon>Asterales</taxon>
        <taxon>Asteraceae</taxon>
        <taxon>Asteroideae</taxon>
        <taxon>Anthemideae</taxon>
        <taxon>Anthemidinae</taxon>
        <taxon>Tanacetum</taxon>
    </lineage>
</organism>
<dbReference type="EMBL" id="BKCJ011029090">
    <property type="protein sequence ID" value="GFC70483.1"/>
    <property type="molecule type" value="Genomic_DNA"/>
</dbReference>
<proteinExistence type="predicted"/>
<accession>A0A699QJJ5</accession>
<dbReference type="AlphaFoldDB" id="A0A699QJJ5"/>